<dbReference type="Ensembl" id="ENSAMET00000026624.1">
    <property type="protein sequence ID" value="ENSAMEP00000026346.1"/>
    <property type="gene ID" value="ENSAMEG00000025225.1"/>
</dbReference>
<sequence length="243" mass="27314">PSHLLRFIPISPSPAFGKIIGGHELKPHSRPFMAFLQIQNPSKTYGLSCFIHGFWAVPPVTPPPTHSLRSSINVILGAHNIKKQERTQQVIPVRKATRHPDYDPKYIFNDIMLLQVRPSIHWFLHTLFLGILHPLSERVWPGMVRNVAGWGRLRVNSTSRAGKLHEVELEVQKDKQCISCCRNLHDSRTQIESPTQSFLPLPIGRLRGASSCVTTRPRALSPLEKQMGNLHVSTPGSRAFCPG</sequence>
<protein>
    <recommendedName>
        <fullName evidence="2">Peptidase S1 domain-containing protein</fullName>
    </recommendedName>
</protein>
<dbReference type="AlphaFoldDB" id="A0A7N5P1L7"/>
<organism evidence="3 4">
    <name type="scientific">Ailuropoda melanoleuca</name>
    <name type="common">Giant panda</name>
    <dbReference type="NCBI Taxonomy" id="9646"/>
    <lineage>
        <taxon>Eukaryota</taxon>
        <taxon>Metazoa</taxon>
        <taxon>Chordata</taxon>
        <taxon>Craniata</taxon>
        <taxon>Vertebrata</taxon>
        <taxon>Euteleostomi</taxon>
        <taxon>Mammalia</taxon>
        <taxon>Eutheria</taxon>
        <taxon>Laurasiatheria</taxon>
        <taxon>Carnivora</taxon>
        <taxon>Caniformia</taxon>
        <taxon>Ursidae</taxon>
        <taxon>Ailuropoda</taxon>
    </lineage>
</organism>
<name>A0A7N5P1L7_AILME</name>
<dbReference type="InterPro" id="IPR009003">
    <property type="entry name" value="Peptidase_S1_PA"/>
</dbReference>
<dbReference type="InterPro" id="IPR001254">
    <property type="entry name" value="Trypsin_dom"/>
</dbReference>
<evidence type="ECO:0000313" key="3">
    <source>
        <dbReference type="Ensembl" id="ENSAMEP00000026346.1"/>
    </source>
</evidence>
<dbReference type="Gene3D" id="2.40.10.10">
    <property type="entry name" value="Trypsin-like serine proteases"/>
    <property type="match status" value="2"/>
</dbReference>
<dbReference type="GO" id="GO:0004252">
    <property type="term" value="F:serine-type endopeptidase activity"/>
    <property type="evidence" value="ECO:0007669"/>
    <property type="project" value="InterPro"/>
</dbReference>
<accession>A0A7N5P1L7</accession>
<keyword evidence="4" id="KW-1185">Reference proteome</keyword>
<proteinExistence type="predicted"/>
<dbReference type="InterPro" id="IPR043504">
    <property type="entry name" value="Peptidase_S1_PA_chymotrypsin"/>
</dbReference>
<dbReference type="Pfam" id="PF00089">
    <property type="entry name" value="Trypsin"/>
    <property type="match status" value="1"/>
</dbReference>
<keyword evidence="1" id="KW-1015">Disulfide bond</keyword>
<dbReference type="PANTHER" id="PTHR24271:SF58">
    <property type="entry name" value="DUODENASE-1"/>
    <property type="match status" value="1"/>
</dbReference>
<dbReference type="GO" id="GO:0006508">
    <property type="term" value="P:proteolysis"/>
    <property type="evidence" value="ECO:0007669"/>
    <property type="project" value="InterPro"/>
</dbReference>
<feature type="domain" description="Peptidase S1" evidence="2">
    <location>
        <begin position="19"/>
        <end position="243"/>
    </location>
</feature>
<evidence type="ECO:0000313" key="4">
    <source>
        <dbReference type="Proteomes" id="UP000008912"/>
    </source>
</evidence>
<evidence type="ECO:0000256" key="1">
    <source>
        <dbReference type="ARBA" id="ARBA00023157"/>
    </source>
</evidence>
<dbReference type="Proteomes" id="UP000008912">
    <property type="component" value="Unassembled WGS sequence"/>
</dbReference>
<reference evidence="3" key="2">
    <citation type="submission" date="2025-08" db="UniProtKB">
        <authorList>
            <consortium name="Ensembl"/>
        </authorList>
    </citation>
    <scope>IDENTIFICATION</scope>
</reference>
<reference evidence="3 4" key="1">
    <citation type="journal article" date="2010" name="Nature">
        <title>The sequence and de novo assembly of the giant panda genome.</title>
        <authorList>
            <person name="Li R."/>
            <person name="Fan W."/>
            <person name="Tian G."/>
            <person name="Zhu H."/>
            <person name="He L."/>
            <person name="Cai J."/>
            <person name="Huang Q."/>
            <person name="Cai Q."/>
            <person name="Li B."/>
            <person name="Bai Y."/>
            <person name="Zhang Z."/>
            <person name="Zhang Y."/>
            <person name="Wang W."/>
            <person name="Li J."/>
            <person name="Wei F."/>
            <person name="Li H."/>
            <person name="Jian M."/>
            <person name="Li J."/>
            <person name="Zhang Z."/>
            <person name="Nielsen R."/>
            <person name="Li D."/>
            <person name="Gu W."/>
            <person name="Yang Z."/>
            <person name="Xuan Z."/>
            <person name="Ryder O.A."/>
            <person name="Leung F.C."/>
            <person name="Zhou Y."/>
            <person name="Cao J."/>
            <person name="Sun X."/>
            <person name="Fu Y."/>
            <person name="Fang X."/>
            <person name="Guo X."/>
            <person name="Wang B."/>
            <person name="Hou R."/>
            <person name="Shen F."/>
            <person name="Mu B."/>
            <person name="Ni P."/>
            <person name="Lin R."/>
            <person name="Qian W."/>
            <person name="Wang G."/>
            <person name="Yu C."/>
            <person name="Nie W."/>
            <person name="Wang J."/>
            <person name="Wu Z."/>
            <person name="Liang H."/>
            <person name="Min J."/>
            <person name="Wu Q."/>
            <person name="Cheng S."/>
            <person name="Ruan J."/>
            <person name="Wang M."/>
            <person name="Shi Z."/>
            <person name="Wen M."/>
            <person name="Liu B."/>
            <person name="Ren X."/>
            <person name="Zheng H."/>
            <person name="Dong D."/>
            <person name="Cook K."/>
            <person name="Shan G."/>
            <person name="Zhang H."/>
            <person name="Kosiol C."/>
            <person name="Xie X."/>
            <person name="Lu Z."/>
            <person name="Zheng H."/>
            <person name="Li Y."/>
            <person name="Steiner C.C."/>
            <person name="Lam T.T."/>
            <person name="Lin S."/>
            <person name="Zhang Q."/>
            <person name="Li G."/>
            <person name="Tian J."/>
            <person name="Gong T."/>
            <person name="Liu H."/>
            <person name="Zhang D."/>
            <person name="Fang L."/>
            <person name="Ye C."/>
            <person name="Zhang J."/>
            <person name="Hu W."/>
            <person name="Xu A."/>
            <person name="Ren Y."/>
            <person name="Zhang G."/>
            <person name="Bruford M.W."/>
            <person name="Li Q."/>
            <person name="Ma L."/>
            <person name="Guo Y."/>
            <person name="An N."/>
            <person name="Hu Y."/>
            <person name="Zheng Y."/>
            <person name="Shi Y."/>
            <person name="Li Z."/>
            <person name="Liu Q."/>
            <person name="Chen Y."/>
            <person name="Zhao J."/>
            <person name="Qu N."/>
            <person name="Zhao S."/>
            <person name="Tian F."/>
            <person name="Wang X."/>
            <person name="Wang H."/>
            <person name="Xu L."/>
            <person name="Liu X."/>
            <person name="Vinar T."/>
            <person name="Wang Y."/>
            <person name="Lam T.W."/>
            <person name="Yiu S.M."/>
            <person name="Liu S."/>
            <person name="Zhang H."/>
            <person name="Li D."/>
            <person name="Huang Y."/>
            <person name="Wang X."/>
            <person name="Yang G."/>
            <person name="Jiang Z."/>
            <person name="Wang J."/>
            <person name="Qin N."/>
            <person name="Li L."/>
            <person name="Li J."/>
            <person name="Bolund L."/>
            <person name="Kristiansen K."/>
            <person name="Wong G.K."/>
            <person name="Olson M."/>
            <person name="Zhang X."/>
            <person name="Li S."/>
            <person name="Yang H."/>
            <person name="Wang J."/>
            <person name="Wang J."/>
        </authorList>
    </citation>
    <scope>NUCLEOTIDE SEQUENCE [LARGE SCALE GENOMIC DNA]</scope>
</reference>
<dbReference type="SUPFAM" id="SSF50494">
    <property type="entry name" value="Trypsin-like serine proteases"/>
    <property type="match status" value="1"/>
</dbReference>
<dbReference type="PROSITE" id="PS50240">
    <property type="entry name" value="TRYPSIN_DOM"/>
    <property type="match status" value="1"/>
</dbReference>
<evidence type="ECO:0000259" key="2">
    <source>
        <dbReference type="PROSITE" id="PS50240"/>
    </source>
</evidence>
<dbReference type="SMART" id="SM00020">
    <property type="entry name" value="Tryp_SPc"/>
    <property type="match status" value="1"/>
</dbReference>
<reference evidence="3" key="3">
    <citation type="submission" date="2025-09" db="UniProtKB">
        <authorList>
            <consortium name="Ensembl"/>
        </authorList>
    </citation>
    <scope>IDENTIFICATION</scope>
</reference>
<dbReference type="GeneTree" id="ENSGT01030000234551"/>
<dbReference type="PANTHER" id="PTHR24271">
    <property type="entry name" value="KALLIKREIN-RELATED"/>
    <property type="match status" value="1"/>
</dbReference>
<dbReference type="GO" id="GO:0005737">
    <property type="term" value="C:cytoplasm"/>
    <property type="evidence" value="ECO:0007669"/>
    <property type="project" value="TreeGrafter"/>
</dbReference>